<comment type="cofactor">
    <cofactor evidence="12 13 14">
        <name>Zn(2+)</name>
        <dbReference type="ChEBI" id="CHEBI:29105"/>
    </cofactor>
    <text evidence="12 13 14">Binds 1 zinc ion per monomer.</text>
</comment>
<dbReference type="PIRSF" id="PIRSF002811">
    <property type="entry name" value="DnaG"/>
    <property type="match status" value="1"/>
</dbReference>
<dbReference type="GO" id="GO:0008270">
    <property type="term" value="F:zinc ion binding"/>
    <property type="evidence" value="ECO:0007669"/>
    <property type="project" value="UniProtKB-UniRule"/>
</dbReference>
<proteinExistence type="inferred from homology"/>
<evidence type="ECO:0000256" key="4">
    <source>
        <dbReference type="ARBA" id="ARBA00022695"/>
    </source>
</evidence>
<evidence type="ECO:0000256" key="11">
    <source>
        <dbReference type="ARBA" id="ARBA00023163"/>
    </source>
</evidence>
<evidence type="ECO:0000256" key="6">
    <source>
        <dbReference type="ARBA" id="ARBA00022723"/>
    </source>
</evidence>
<dbReference type="GO" id="GO:1990077">
    <property type="term" value="C:primosome complex"/>
    <property type="evidence" value="ECO:0007669"/>
    <property type="project" value="UniProtKB-KW"/>
</dbReference>
<dbReference type="Gene3D" id="3.90.980.10">
    <property type="entry name" value="DNA primase, catalytic core, N-terminal domain"/>
    <property type="match status" value="1"/>
</dbReference>
<gene>
    <name evidence="12" type="primary">dnaG</name>
    <name evidence="17" type="ORF">A3D67_02160</name>
</gene>
<comment type="subunit">
    <text evidence="12">Monomer. Interacts with DnaB.</text>
</comment>
<dbReference type="CDD" id="cd03364">
    <property type="entry name" value="TOPRIM_DnaG_primases"/>
    <property type="match status" value="1"/>
</dbReference>
<evidence type="ECO:0000256" key="10">
    <source>
        <dbReference type="ARBA" id="ARBA00023125"/>
    </source>
</evidence>
<dbReference type="InterPro" id="IPR013264">
    <property type="entry name" value="DNAG_N"/>
</dbReference>
<dbReference type="PROSITE" id="PS50880">
    <property type="entry name" value="TOPRIM"/>
    <property type="match status" value="1"/>
</dbReference>
<keyword evidence="1 12" id="KW-0240">DNA-directed RNA polymerase</keyword>
<organism evidence="17 18">
    <name type="scientific">Candidatus Lloydbacteria bacterium RIFCSPHIGHO2_02_FULL_51_22</name>
    <dbReference type="NCBI Taxonomy" id="1798663"/>
    <lineage>
        <taxon>Bacteria</taxon>
        <taxon>Candidatus Lloydiibacteriota</taxon>
    </lineage>
</organism>
<keyword evidence="11 12" id="KW-0804">Transcription</keyword>
<dbReference type="InterPro" id="IPR037068">
    <property type="entry name" value="DNA_primase_core_N_sf"/>
</dbReference>
<protein>
    <recommendedName>
        <fullName evidence="12 13">DNA primase</fullName>
        <ecNumber evidence="12">2.7.7.101</ecNumber>
    </recommendedName>
</protein>
<dbReference type="GO" id="GO:0003899">
    <property type="term" value="F:DNA-directed RNA polymerase activity"/>
    <property type="evidence" value="ECO:0007669"/>
    <property type="project" value="UniProtKB-UniRule"/>
</dbReference>
<dbReference type="InterPro" id="IPR036977">
    <property type="entry name" value="DNA_primase_Znf_CHC2"/>
</dbReference>
<name>A0A1G2DG21_9BACT</name>
<dbReference type="SMART" id="SM00493">
    <property type="entry name" value="TOPRIM"/>
    <property type="match status" value="1"/>
</dbReference>
<keyword evidence="8 12" id="KW-0862">Zinc</keyword>
<dbReference type="HAMAP" id="MF_00974">
    <property type="entry name" value="DNA_primase_DnaG"/>
    <property type="match status" value="1"/>
</dbReference>
<keyword evidence="9" id="KW-0460">Magnesium</keyword>
<dbReference type="AlphaFoldDB" id="A0A1G2DG21"/>
<dbReference type="SMART" id="SM00400">
    <property type="entry name" value="ZnF_CHCC"/>
    <property type="match status" value="1"/>
</dbReference>
<evidence type="ECO:0000256" key="8">
    <source>
        <dbReference type="ARBA" id="ARBA00022833"/>
    </source>
</evidence>
<evidence type="ECO:0000256" key="3">
    <source>
        <dbReference type="ARBA" id="ARBA00022679"/>
    </source>
</evidence>
<evidence type="ECO:0000256" key="5">
    <source>
        <dbReference type="ARBA" id="ARBA00022705"/>
    </source>
</evidence>
<evidence type="ECO:0000313" key="17">
    <source>
        <dbReference type="EMBL" id="OGZ11810.1"/>
    </source>
</evidence>
<evidence type="ECO:0000256" key="13">
    <source>
        <dbReference type="PIRNR" id="PIRNR002811"/>
    </source>
</evidence>
<dbReference type="SUPFAM" id="SSF57783">
    <property type="entry name" value="Zinc beta-ribbon"/>
    <property type="match status" value="1"/>
</dbReference>
<comment type="similarity">
    <text evidence="12 13">Belongs to the DnaG primase family.</text>
</comment>
<comment type="catalytic activity">
    <reaction evidence="12">
        <text>ssDNA + n NTP = ssDNA/pppN(pN)n-1 hybrid + (n-1) diphosphate.</text>
        <dbReference type="EC" id="2.7.7.101"/>
    </reaction>
</comment>
<evidence type="ECO:0000256" key="12">
    <source>
        <dbReference type="HAMAP-Rule" id="MF_00974"/>
    </source>
</evidence>
<dbReference type="GO" id="GO:0005737">
    <property type="term" value="C:cytoplasm"/>
    <property type="evidence" value="ECO:0007669"/>
    <property type="project" value="TreeGrafter"/>
</dbReference>
<dbReference type="Proteomes" id="UP000178099">
    <property type="component" value="Unassembled WGS sequence"/>
</dbReference>
<dbReference type="Pfam" id="PF01807">
    <property type="entry name" value="Zn_ribbon_DnaG"/>
    <property type="match status" value="1"/>
</dbReference>
<dbReference type="PANTHER" id="PTHR30313">
    <property type="entry name" value="DNA PRIMASE"/>
    <property type="match status" value="1"/>
</dbReference>
<keyword evidence="4 12" id="KW-0548">Nucleotidyltransferase</keyword>
<accession>A0A1G2DG21</accession>
<dbReference type="InterPro" id="IPR002694">
    <property type="entry name" value="Znf_CHC2"/>
</dbReference>
<keyword evidence="5 12" id="KW-0235">DNA replication</keyword>
<evidence type="ECO:0000256" key="14">
    <source>
        <dbReference type="PIRSR" id="PIRSR002811-1"/>
    </source>
</evidence>
<dbReference type="SUPFAM" id="SSF56731">
    <property type="entry name" value="DNA primase core"/>
    <property type="match status" value="2"/>
</dbReference>
<dbReference type="GO" id="GO:0006269">
    <property type="term" value="P:DNA replication, synthesis of primer"/>
    <property type="evidence" value="ECO:0007669"/>
    <property type="project" value="UniProtKB-UniRule"/>
</dbReference>
<dbReference type="Pfam" id="PF08275">
    <property type="entry name" value="DNAG_N"/>
    <property type="match status" value="2"/>
</dbReference>
<dbReference type="InterPro" id="IPR006171">
    <property type="entry name" value="TOPRIM_dom"/>
</dbReference>
<evidence type="ECO:0000259" key="16">
    <source>
        <dbReference type="PROSITE" id="PS50880"/>
    </source>
</evidence>
<comment type="domain">
    <text evidence="12">Contains an N-terminal zinc-binding domain, a central core domain that contains the primase activity, and a C-terminal DnaB-binding domain.</text>
</comment>
<keyword evidence="2 12" id="KW-0639">Primosome</keyword>
<comment type="function">
    <text evidence="12 13">RNA polymerase that catalyzes the synthesis of short RNA molecules used as primers for DNA polymerase during DNA replication.</text>
</comment>
<feature type="zinc finger region" description="CHC2-type" evidence="12 14">
    <location>
        <begin position="35"/>
        <end position="59"/>
    </location>
</feature>
<dbReference type="InterPro" id="IPR050219">
    <property type="entry name" value="DnaG_primase"/>
</dbReference>
<dbReference type="PANTHER" id="PTHR30313:SF2">
    <property type="entry name" value="DNA PRIMASE"/>
    <property type="match status" value="1"/>
</dbReference>
<evidence type="ECO:0000256" key="1">
    <source>
        <dbReference type="ARBA" id="ARBA00022478"/>
    </source>
</evidence>
<dbReference type="GO" id="GO:0003677">
    <property type="term" value="F:DNA binding"/>
    <property type="evidence" value="ECO:0007669"/>
    <property type="project" value="UniProtKB-KW"/>
</dbReference>
<dbReference type="EMBL" id="MHLN01000015">
    <property type="protein sequence ID" value="OGZ11810.1"/>
    <property type="molecule type" value="Genomic_DNA"/>
</dbReference>
<dbReference type="Gene3D" id="3.90.580.10">
    <property type="entry name" value="Zinc finger, CHC2-type domain"/>
    <property type="match status" value="1"/>
</dbReference>
<evidence type="ECO:0000256" key="9">
    <source>
        <dbReference type="ARBA" id="ARBA00022842"/>
    </source>
</evidence>
<keyword evidence="7 12" id="KW-0863">Zinc-finger</keyword>
<evidence type="ECO:0000256" key="7">
    <source>
        <dbReference type="ARBA" id="ARBA00022771"/>
    </source>
</evidence>
<keyword evidence="3 12" id="KW-0808">Transferase</keyword>
<comment type="caution">
    <text evidence="17">The sequence shown here is derived from an EMBL/GenBank/DDBJ whole genome shotgun (WGS) entry which is preliminary data.</text>
</comment>
<evidence type="ECO:0000256" key="2">
    <source>
        <dbReference type="ARBA" id="ARBA00022515"/>
    </source>
</evidence>
<dbReference type="Pfam" id="PF13155">
    <property type="entry name" value="Toprim_2"/>
    <property type="match status" value="1"/>
</dbReference>
<evidence type="ECO:0000313" key="18">
    <source>
        <dbReference type="Proteomes" id="UP000178099"/>
    </source>
</evidence>
<reference evidence="17 18" key="1">
    <citation type="journal article" date="2016" name="Nat. Commun.">
        <title>Thousands of microbial genomes shed light on interconnected biogeochemical processes in an aquifer system.</title>
        <authorList>
            <person name="Anantharaman K."/>
            <person name="Brown C.T."/>
            <person name="Hug L.A."/>
            <person name="Sharon I."/>
            <person name="Castelle C.J."/>
            <person name="Probst A.J."/>
            <person name="Thomas B.C."/>
            <person name="Singh A."/>
            <person name="Wilkins M.J."/>
            <person name="Karaoz U."/>
            <person name="Brodie E.L."/>
            <person name="Williams K.H."/>
            <person name="Hubbard S.S."/>
            <person name="Banfield J.F."/>
        </authorList>
    </citation>
    <scope>NUCLEOTIDE SEQUENCE [LARGE SCALE GENOMIC DNA]</scope>
</reference>
<sequence>MSSSVEQIKDRLNIADVIGAYITLERAGKNFRARCPFHNERTPSFFVSPERGTFHCFGCSKGGDIFEFTKEFEGVDFYGALKLLAVKAGVELERTDPRLRDEREYLFGILDEAAAFYARTLLASPSAREYLKKRGLSEESIRMWRLGYAPSSWQTLFSFFSEKKVSPEMLVKAGLVIRADSGRYYDRFRGRVMFPIADSTGRVVAFSGRFFQPEADLSPGADPARKAAPADRPSSAMASAGKPSSAMASAGRHEAKYINSPETKLYDKSRALYGFDKAKQYIREKGACVVVEGQMDAVVAHQVGIRNTVATSGTALTVEHVHYIRRFTEKVVFAFDADAAGIAATERALKIALTEGMDVSLAHLPGGSDPAELGVSAPQELIKRIERSKHAVDFFLTVCEEKITDPRRLKIEAGKKVLPIIAHIKNRIEQAHFITETSRRIGVGEEVLWEELRRIPNVSTARVAEEKKATIPPPRARKDVIAQKITGILLQNARKNDDTPTTLFLKNAEKEFENLIGMSPREYAEALPASVRERLVFDALRTEGAHTSLEHDIKELLENLKKTVVRTKLTQRTMDLARAEKAGDETQAREISEEIRTLTKSAFL</sequence>
<dbReference type="GO" id="GO:0000428">
    <property type="term" value="C:DNA-directed RNA polymerase complex"/>
    <property type="evidence" value="ECO:0007669"/>
    <property type="project" value="UniProtKB-KW"/>
</dbReference>
<feature type="domain" description="Toprim" evidence="16">
    <location>
        <begin position="286"/>
        <end position="365"/>
    </location>
</feature>
<keyword evidence="10 12" id="KW-0238">DNA-binding</keyword>
<dbReference type="EC" id="2.7.7.101" evidence="12"/>
<dbReference type="Gene3D" id="3.40.1360.10">
    <property type="match status" value="1"/>
</dbReference>
<dbReference type="FunFam" id="3.90.580.10:FF:000001">
    <property type="entry name" value="DNA primase"/>
    <property type="match status" value="1"/>
</dbReference>
<keyword evidence="6 12" id="KW-0479">Metal-binding</keyword>
<dbReference type="InterPro" id="IPR030846">
    <property type="entry name" value="DnaG_bac"/>
</dbReference>
<feature type="region of interest" description="Disordered" evidence="15">
    <location>
        <begin position="216"/>
        <end position="245"/>
    </location>
</feature>
<evidence type="ECO:0000256" key="15">
    <source>
        <dbReference type="SAM" id="MobiDB-lite"/>
    </source>
</evidence>
<dbReference type="InterPro" id="IPR034151">
    <property type="entry name" value="TOPRIM_DnaG_bac"/>
</dbReference>